<keyword evidence="7" id="KW-1185">Reference proteome</keyword>
<dbReference type="AlphaFoldDB" id="A0A330L3Y0"/>
<name>A0A330L3Y0_9BACT</name>
<dbReference type="Proteomes" id="UP000248168">
    <property type="component" value="Unassembled WGS sequence"/>
</dbReference>
<dbReference type="Gene3D" id="3.40.5.90">
    <property type="entry name" value="CDGSH iron-sulfur domain, mitoNEET-type"/>
    <property type="match status" value="2"/>
</dbReference>
<evidence type="ECO:0000256" key="4">
    <source>
        <dbReference type="ARBA" id="ARBA00023014"/>
    </source>
</evidence>
<dbReference type="Pfam" id="PF09360">
    <property type="entry name" value="zf-CDGSH"/>
    <property type="match status" value="2"/>
</dbReference>
<dbReference type="InParanoid" id="A0A330L3Y0"/>
<organism evidence="6 7">
    <name type="scientific">Nitrospira lenta</name>
    <dbReference type="NCBI Taxonomy" id="1436998"/>
    <lineage>
        <taxon>Bacteria</taxon>
        <taxon>Pseudomonadati</taxon>
        <taxon>Nitrospirota</taxon>
        <taxon>Nitrospiria</taxon>
        <taxon>Nitrospirales</taxon>
        <taxon>Nitrospiraceae</taxon>
        <taxon>Nitrospira</taxon>
    </lineage>
</organism>
<feature type="domain" description="Iron-binding zinc finger CDGSH type" evidence="5">
    <location>
        <begin position="9"/>
        <end position="45"/>
    </location>
</feature>
<gene>
    <name evidence="6" type="ORF">NITLEN_20158</name>
</gene>
<protein>
    <recommendedName>
        <fullName evidence="5">Iron-binding zinc finger CDGSH type domain-containing protein</fullName>
    </recommendedName>
</protein>
<dbReference type="InterPro" id="IPR018967">
    <property type="entry name" value="FeS-contain_CDGSH-typ"/>
</dbReference>
<dbReference type="GO" id="GO:0046872">
    <property type="term" value="F:metal ion binding"/>
    <property type="evidence" value="ECO:0007669"/>
    <property type="project" value="UniProtKB-KW"/>
</dbReference>
<keyword evidence="4" id="KW-0411">Iron-sulfur</keyword>
<dbReference type="OrthoDB" id="9795032at2"/>
<evidence type="ECO:0000256" key="1">
    <source>
        <dbReference type="ARBA" id="ARBA00022714"/>
    </source>
</evidence>
<keyword evidence="1" id="KW-0001">2Fe-2S</keyword>
<evidence type="ECO:0000256" key="2">
    <source>
        <dbReference type="ARBA" id="ARBA00022723"/>
    </source>
</evidence>
<dbReference type="RefSeq" id="WP_121988903.1">
    <property type="nucleotide sequence ID" value="NZ_OUNR01000012.1"/>
</dbReference>
<evidence type="ECO:0000313" key="6">
    <source>
        <dbReference type="EMBL" id="SPP64518.1"/>
    </source>
</evidence>
<dbReference type="InterPro" id="IPR042216">
    <property type="entry name" value="MitoNEET_CISD"/>
</dbReference>
<accession>A0A330L3Y0</accession>
<dbReference type="GO" id="GO:0005737">
    <property type="term" value="C:cytoplasm"/>
    <property type="evidence" value="ECO:0007669"/>
    <property type="project" value="UniProtKB-ARBA"/>
</dbReference>
<keyword evidence="3" id="KW-0408">Iron</keyword>
<dbReference type="PANTHER" id="PTHR46491">
    <property type="entry name" value="CDGSH IRON SULFUR DOMAIN PROTEIN HOMOLOG"/>
    <property type="match status" value="1"/>
</dbReference>
<reference evidence="7" key="1">
    <citation type="submission" date="2018-04" db="EMBL/GenBank/DDBJ databases">
        <authorList>
            <person name="Lucker S."/>
            <person name="Sakoula D."/>
        </authorList>
    </citation>
    <scope>NUCLEOTIDE SEQUENCE [LARGE SCALE GENOMIC DNA]</scope>
</reference>
<dbReference type="GO" id="GO:0051537">
    <property type="term" value="F:2 iron, 2 sulfur cluster binding"/>
    <property type="evidence" value="ECO:0007669"/>
    <property type="project" value="UniProtKB-KW"/>
</dbReference>
<dbReference type="InterPro" id="IPR052950">
    <property type="entry name" value="CISD"/>
</dbReference>
<evidence type="ECO:0000259" key="5">
    <source>
        <dbReference type="SMART" id="SM00704"/>
    </source>
</evidence>
<dbReference type="EMBL" id="OUNR01000012">
    <property type="protein sequence ID" value="SPP64518.1"/>
    <property type="molecule type" value="Genomic_DNA"/>
</dbReference>
<dbReference type="PANTHER" id="PTHR46491:SF3">
    <property type="entry name" value="CDGSH IRON-SULFUR DOMAIN-CONTAINING PROTEIN 3, MITOCHONDRIAL"/>
    <property type="match status" value="1"/>
</dbReference>
<keyword evidence="2" id="KW-0479">Metal-binding</keyword>
<dbReference type="SMART" id="SM00704">
    <property type="entry name" value="ZnF_CDGSH"/>
    <property type="match status" value="2"/>
</dbReference>
<evidence type="ECO:0000313" key="7">
    <source>
        <dbReference type="Proteomes" id="UP000248168"/>
    </source>
</evidence>
<feature type="domain" description="Iron-binding zinc finger CDGSH type" evidence="5">
    <location>
        <begin position="46"/>
        <end position="77"/>
    </location>
</feature>
<proteinExistence type="predicted"/>
<sequence length="78" mass="8715">MEKPVIAAKQPAVLSLEPGTYYWCRCGRSKSQPFCDGSHKVTSFTPMEFTTTEKKTVALCQCKQTKNPPFCDGTHKTL</sequence>
<evidence type="ECO:0000256" key="3">
    <source>
        <dbReference type="ARBA" id="ARBA00023004"/>
    </source>
</evidence>